<keyword evidence="4" id="KW-0472">Membrane</keyword>
<keyword evidence="4" id="KW-0812">Transmembrane</keyword>
<dbReference type="GO" id="GO:1990281">
    <property type="term" value="C:efflux pump complex"/>
    <property type="evidence" value="ECO:0007669"/>
    <property type="project" value="TreeGrafter"/>
</dbReference>
<keyword evidence="2" id="KW-0175">Coiled coil</keyword>
<dbReference type="InterPro" id="IPR058792">
    <property type="entry name" value="Beta-barrel_RND_2"/>
</dbReference>
<evidence type="ECO:0000259" key="5">
    <source>
        <dbReference type="Pfam" id="PF25954"/>
    </source>
</evidence>
<dbReference type="SUPFAM" id="SSF111369">
    <property type="entry name" value="HlyD-like secretion proteins"/>
    <property type="match status" value="1"/>
</dbReference>
<dbReference type="AlphaFoldDB" id="A0A7G5IIT3"/>
<feature type="coiled-coil region" evidence="2">
    <location>
        <begin position="165"/>
        <end position="219"/>
    </location>
</feature>
<gene>
    <name evidence="7" type="ORF">H3309_01825</name>
</gene>
<protein>
    <submittedName>
        <fullName evidence="7">Efflux RND transporter periplasmic adaptor subunit</fullName>
    </submittedName>
</protein>
<name>A0A7G5IIT3_9SPHN</name>
<evidence type="ECO:0000313" key="7">
    <source>
        <dbReference type="EMBL" id="QMW23275.1"/>
    </source>
</evidence>
<dbReference type="EMBL" id="CP059851">
    <property type="protein sequence ID" value="QMW23275.1"/>
    <property type="molecule type" value="Genomic_DNA"/>
</dbReference>
<dbReference type="PANTHER" id="PTHR30469:SF38">
    <property type="entry name" value="HLYD FAMILY SECRETION PROTEIN"/>
    <property type="match status" value="1"/>
</dbReference>
<reference evidence="7 8" key="1">
    <citation type="submission" date="2020-07" db="EMBL/GenBank/DDBJ databases">
        <title>Complete genome sequence for Sandaracinobacter sp. M6.</title>
        <authorList>
            <person name="Tang Y."/>
            <person name="Liu Q."/>
            <person name="Guo Z."/>
            <person name="Lei P."/>
            <person name="Huang B."/>
        </authorList>
    </citation>
    <scope>NUCLEOTIDE SEQUENCE [LARGE SCALE GENOMIC DNA]</scope>
    <source>
        <strain evidence="7 8">M6</strain>
    </source>
</reference>
<evidence type="ECO:0000259" key="6">
    <source>
        <dbReference type="Pfam" id="PF25973"/>
    </source>
</evidence>
<keyword evidence="4" id="KW-1133">Transmembrane helix</keyword>
<dbReference type="NCBIfam" id="TIGR01730">
    <property type="entry name" value="RND_mfp"/>
    <property type="match status" value="1"/>
</dbReference>
<evidence type="ECO:0000256" key="4">
    <source>
        <dbReference type="SAM" id="Phobius"/>
    </source>
</evidence>
<evidence type="ECO:0000256" key="1">
    <source>
        <dbReference type="ARBA" id="ARBA00009477"/>
    </source>
</evidence>
<feature type="domain" description="CzcB-like barrel-sandwich hybrid" evidence="6">
    <location>
        <begin position="114"/>
        <end position="259"/>
    </location>
</feature>
<dbReference type="RefSeq" id="WP_182296982.1">
    <property type="nucleotide sequence ID" value="NZ_CP059851.1"/>
</dbReference>
<dbReference type="Gene3D" id="2.40.50.100">
    <property type="match status" value="1"/>
</dbReference>
<dbReference type="Gene3D" id="2.40.30.170">
    <property type="match status" value="1"/>
</dbReference>
<dbReference type="Pfam" id="PF25973">
    <property type="entry name" value="BSH_CzcB"/>
    <property type="match status" value="1"/>
</dbReference>
<sequence length="355" mass="38018">MASAPLTATIPPPRAEAPVPDDRSARLRSLVIARDGAPVAREMPAPARRRDRRGWLLGAGLLAQTGVIVWLMFGNSPPAAAPAPAAIAVRSTAAGAPAPAAALEAQGFVQATRRATISTRVAGVVTAVEVDAGDRVAKGQVLGHLDDSLARREVEVAETQLLGIIARVKNAQKQLLHAQHELEREQAVFEKRFSTAARLEVKQSAVETAETLLEVARDEMAVQRLQIQQQMTMLQNYTLRAPFAGIVVEKNAQVGELLAPAGASGGFTRTGLLTIVDMASLEIVVDVSEQMLRRVRIGQPVNIRLYAFSDLTLKGEVARIMPSADRAKGTLQVRIAIKDPDPRVLPDMGARVAFL</sequence>
<feature type="transmembrane region" description="Helical" evidence="4">
    <location>
        <begin position="54"/>
        <end position="73"/>
    </location>
</feature>
<organism evidence="7 8">
    <name type="scientific">Sandaracinobacteroides saxicola</name>
    <dbReference type="NCBI Taxonomy" id="2759707"/>
    <lineage>
        <taxon>Bacteria</taxon>
        <taxon>Pseudomonadati</taxon>
        <taxon>Pseudomonadota</taxon>
        <taxon>Alphaproteobacteria</taxon>
        <taxon>Sphingomonadales</taxon>
        <taxon>Sphingosinicellaceae</taxon>
        <taxon>Sandaracinobacteroides</taxon>
    </lineage>
</organism>
<dbReference type="Pfam" id="PF25954">
    <property type="entry name" value="Beta-barrel_RND_2"/>
    <property type="match status" value="1"/>
</dbReference>
<dbReference type="Proteomes" id="UP000515292">
    <property type="component" value="Chromosome"/>
</dbReference>
<evidence type="ECO:0000256" key="3">
    <source>
        <dbReference type="SAM" id="MobiDB-lite"/>
    </source>
</evidence>
<dbReference type="KEGG" id="sand:H3309_01825"/>
<dbReference type="InterPro" id="IPR058647">
    <property type="entry name" value="BSH_CzcB-like"/>
</dbReference>
<comment type="similarity">
    <text evidence="1">Belongs to the membrane fusion protein (MFP) (TC 8.A.1) family.</text>
</comment>
<feature type="region of interest" description="Disordered" evidence="3">
    <location>
        <begin position="1"/>
        <end position="23"/>
    </location>
</feature>
<keyword evidence="8" id="KW-1185">Reference proteome</keyword>
<evidence type="ECO:0000313" key="8">
    <source>
        <dbReference type="Proteomes" id="UP000515292"/>
    </source>
</evidence>
<dbReference type="InterPro" id="IPR006143">
    <property type="entry name" value="RND_pump_MFP"/>
</dbReference>
<accession>A0A7G5IIT3</accession>
<dbReference type="PANTHER" id="PTHR30469">
    <property type="entry name" value="MULTIDRUG RESISTANCE PROTEIN MDTA"/>
    <property type="match status" value="1"/>
</dbReference>
<dbReference type="GO" id="GO:0015562">
    <property type="term" value="F:efflux transmembrane transporter activity"/>
    <property type="evidence" value="ECO:0007669"/>
    <property type="project" value="TreeGrafter"/>
</dbReference>
<feature type="domain" description="CusB-like beta-barrel" evidence="5">
    <location>
        <begin position="283"/>
        <end position="354"/>
    </location>
</feature>
<proteinExistence type="inferred from homology"/>
<evidence type="ECO:0000256" key="2">
    <source>
        <dbReference type="SAM" id="Coils"/>
    </source>
</evidence>